<dbReference type="GO" id="GO:0005886">
    <property type="term" value="C:plasma membrane"/>
    <property type="evidence" value="ECO:0007669"/>
    <property type="project" value="TreeGrafter"/>
</dbReference>
<sequence>MLAAPRMPEPELINHAGMDSVVFLRIHLIGLKIFVPIAFLAWAILVPINWTSGAGVNNITSSDIDKLSISNVHS</sequence>
<dbReference type="OrthoDB" id="1428520at2759"/>
<reference evidence="3" key="1">
    <citation type="submission" date="2018-05" db="EMBL/GenBank/DDBJ databases">
        <title>Draft genome of Mucuna pruriens seed.</title>
        <authorList>
            <person name="Nnadi N.E."/>
            <person name="Vos R."/>
            <person name="Hasami M.H."/>
            <person name="Devisetty U.K."/>
            <person name="Aguiy J.C."/>
        </authorList>
    </citation>
    <scope>NUCLEOTIDE SEQUENCE [LARGE SCALE GENOMIC DNA]</scope>
    <source>
        <strain evidence="3">JCA_2017</strain>
    </source>
</reference>
<dbReference type="Proteomes" id="UP000257109">
    <property type="component" value="Unassembled WGS sequence"/>
</dbReference>
<dbReference type="PANTHER" id="PTHR13018">
    <property type="entry name" value="PROBABLE MEMBRANE PROTEIN DUF221-RELATED"/>
    <property type="match status" value="1"/>
</dbReference>
<organism evidence="3 4">
    <name type="scientific">Mucuna pruriens</name>
    <name type="common">Velvet bean</name>
    <name type="synonym">Dolichos pruriens</name>
    <dbReference type="NCBI Taxonomy" id="157652"/>
    <lineage>
        <taxon>Eukaryota</taxon>
        <taxon>Viridiplantae</taxon>
        <taxon>Streptophyta</taxon>
        <taxon>Embryophyta</taxon>
        <taxon>Tracheophyta</taxon>
        <taxon>Spermatophyta</taxon>
        <taxon>Magnoliopsida</taxon>
        <taxon>eudicotyledons</taxon>
        <taxon>Gunneridae</taxon>
        <taxon>Pentapetalae</taxon>
        <taxon>rosids</taxon>
        <taxon>fabids</taxon>
        <taxon>Fabales</taxon>
        <taxon>Fabaceae</taxon>
        <taxon>Papilionoideae</taxon>
        <taxon>50 kb inversion clade</taxon>
        <taxon>NPAAA clade</taxon>
        <taxon>indigoferoid/millettioid clade</taxon>
        <taxon>Phaseoleae</taxon>
        <taxon>Mucuna</taxon>
    </lineage>
</organism>
<comment type="caution">
    <text evidence="3">The sequence shown here is derived from an EMBL/GenBank/DDBJ whole genome shotgun (WGS) entry which is preliminary data.</text>
</comment>
<keyword evidence="4" id="KW-1185">Reference proteome</keyword>
<accession>A0A371EVV4</accession>
<keyword evidence="1" id="KW-0472">Membrane</keyword>
<gene>
    <name evidence="3" type="ORF">CR513_50688</name>
</gene>
<dbReference type="Pfam" id="PF13967">
    <property type="entry name" value="RSN1_TM"/>
    <property type="match status" value="1"/>
</dbReference>
<dbReference type="AlphaFoldDB" id="A0A371EVV4"/>
<keyword evidence="1" id="KW-1133">Transmembrane helix</keyword>
<evidence type="ECO:0000259" key="2">
    <source>
        <dbReference type="Pfam" id="PF13967"/>
    </source>
</evidence>
<evidence type="ECO:0000313" key="4">
    <source>
        <dbReference type="Proteomes" id="UP000257109"/>
    </source>
</evidence>
<name>A0A371EVV4_MUCPR</name>
<keyword evidence="1" id="KW-0812">Transmembrane</keyword>
<feature type="transmembrane region" description="Helical" evidence="1">
    <location>
        <begin position="21"/>
        <end position="45"/>
    </location>
</feature>
<evidence type="ECO:0000256" key="1">
    <source>
        <dbReference type="SAM" id="Phobius"/>
    </source>
</evidence>
<dbReference type="InterPro" id="IPR032880">
    <property type="entry name" value="CSC1/OSCA1-like_N"/>
</dbReference>
<dbReference type="PANTHER" id="PTHR13018:SF93">
    <property type="entry name" value="PROTEIN OSCA1"/>
    <property type="match status" value="1"/>
</dbReference>
<dbReference type="GO" id="GO:0005227">
    <property type="term" value="F:calcium-activated cation channel activity"/>
    <property type="evidence" value="ECO:0007669"/>
    <property type="project" value="InterPro"/>
</dbReference>
<dbReference type="EMBL" id="QJKJ01011835">
    <property type="protein sequence ID" value="RDX70106.1"/>
    <property type="molecule type" value="Genomic_DNA"/>
</dbReference>
<feature type="non-terminal residue" evidence="3">
    <location>
        <position position="1"/>
    </location>
</feature>
<feature type="domain" description="CSC1/OSCA1-like N-terminal transmembrane" evidence="2">
    <location>
        <begin position="4"/>
        <end position="73"/>
    </location>
</feature>
<proteinExistence type="predicted"/>
<protein>
    <submittedName>
        <fullName evidence="3">CSC1-like protein</fullName>
    </submittedName>
</protein>
<dbReference type="STRING" id="157652.A0A371EVV4"/>
<dbReference type="InterPro" id="IPR045122">
    <property type="entry name" value="Csc1-like"/>
</dbReference>
<evidence type="ECO:0000313" key="3">
    <source>
        <dbReference type="EMBL" id="RDX70106.1"/>
    </source>
</evidence>